<proteinExistence type="inferred from homology"/>
<dbReference type="InterPro" id="IPR014016">
    <property type="entry name" value="UvrD-like_ATP-bd"/>
</dbReference>
<keyword evidence="9" id="KW-0238">DNA-binding</keyword>
<evidence type="ECO:0000256" key="13">
    <source>
        <dbReference type="ARBA" id="ARBA00034808"/>
    </source>
</evidence>
<reference evidence="19" key="1">
    <citation type="submission" date="2017-09" db="EMBL/GenBank/DDBJ databases">
        <title>Depth-based differentiation of microbial function through sediment-hosted aquifers and enrichment of novel symbionts in the deep terrestrial subsurface.</title>
        <authorList>
            <person name="Probst A.J."/>
            <person name="Ladd B."/>
            <person name="Jarett J.K."/>
            <person name="Geller-Mcgrath D.E."/>
            <person name="Sieber C.M.K."/>
            <person name="Emerson J.B."/>
            <person name="Anantharaman K."/>
            <person name="Thomas B.C."/>
            <person name="Malmstrom R."/>
            <person name="Stieglmeier M."/>
            <person name="Klingl A."/>
            <person name="Woyke T."/>
            <person name="Ryan C.M."/>
            <person name="Banfield J.F."/>
        </authorList>
    </citation>
    <scope>NUCLEOTIDE SEQUENCE [LARGE SCALE GENOMIC DNA]</scope>
</reference>
<dbReference type="Pfam" id="PF00580">
    <property type="entry name" value="UvrD-helicase"/>
    <property type="match status" value="1"/>
</dbReference>
<dbReference type="PANTHER" id="PTHR11070">
    <property type="entry name" value="UVRD / RECB / PCRA DNA HELICASE FAMILY MEMBER"/>
    <property type="match status" value="1"/>
</dbReference>
<dbReference type="Pfam" id="PF12705">
    <property type="entry name" value="PDDEXK_1"/>
    <property type="match status" value="1"/>
</dbReference>
<dbReference type="InterPro" id="IPR038726">
    <property type="entry name" value="PDDEXK_AddAB-type"/>
</dbReference>
<dbReference type="AlphaFoldDB" id="A0A2M7QKC9"/>
<evidence type="ECO:0000256" key="1">
    <source>
        <dbReference type="ARBA" id="ARBA00009922"/>
    </source>
</evidence>
<dbReference type="Gene3D" id="3.90.320.10">
    <property type="match status" value="1"/>
</dbReference>
<evidence type="ECO:0000313" key="18">
    <source>
        <dbReference type="EMBL" id="PIY72406.1"/>
    </source>
</evidence>
<dbReference type="InterPro" id="IPR027417">
    <property type="entry name" value="P-loop_NTPase"/>
</dbReference>
<feature type="non-terminal residue" evidence="18">
    <location>
        <position position="1"/>
    </location>
</feature>
<comment type="catalytic activity">
    <reaction evidence="12">
        <text>Couples ATP hydrolysis with the unwinding of duplex DNA by translocating in the 3'-5' direction.</text>
        <dbReference type="EC" id="5.6.2.4"/>
    </reaction>
</comment>
<comment type="similarity">
    <text evidence="1">Belongs to the helicase family. UvrD subfamily.</text>
</comment>
<evidence type="ECO:0000259" key="16">
    <source>
        <dbReference type="PROSITE" id="PS51198"/>
    </source>
</evidence>
<dbReference type="PANTHER" id="PTHR11070:SF2">
    <property type="entry name" value="ATP-DEPENDENT DNA HELICASE SRS2"/>
    <property type="match status" value="1"/>
</dbReference>
<dbReference type="Gene3D" id="1.10.10.160">
    <property type="match status" value="1"/>
</dbReference>
<keyword evidence="10" id="KW-0234">DNA repair</keyword>
<evidence type="ECO:0000256" key="8">
    <source>
        <dbReference type="ARBA" id="ARBA00022840"/>
    </source>
</evidence>
<dbReference type="CDD" id="cd17932">
    <property type="entry name" value="DEXQc_UvrD"/>
    <property type="match status" value="1"/>
</dbReference>
<dbReference type="InterPro" id="IPR014017">
    <property type="entry name" value="DNA_helicase_UvrD-like_C"/>
</dbReference>
<feature type="domain" description="UvrD-like helicase C-terminal" evidence="17">
    <location>
        <begin position="291"/>
        <end position="573"/>
    </location>
</feature>
<organism evidence="18 19">
    <name type="scientific">Candidatus Roizmanbacteria bacterium CG_4_10_14_0_8_um_filter_33_9</name>
    <dbReference type="NCBI Taxonomy" id="1974826"/>
    <lineage>
        <taxon>Bacteria</taxon>
        <taxon>Candidatus Roizmaniibacteriota</taxon>
    </lineage>
</organism>
<evidence type="ECO:0000256" key="9">
    <source>
        <dbReference type="ARBA" id="ARBA00023125"/>
    </source>
</evidence>
<dbReference type="InterPro" id="IPR011604">
    <property type="entry name" value="PDDEXK-like_dom_sf"/>
</dbReference>
<evidence type="ECO:0000313" key="19">
    <source>
        <dbReference type="Proteomes" id="UP000229401"/>
    </source>
</evidence>
<evidence type="ECO:0000256" key="15">
    <source>
        <dbReference type="PROSITE-ProRule" id="PRU00560"/>
    </source>
</evidence>
<gene>
    <name evidence="18" type="ORF">COY87_01140</name>
</gene>
<dbReference type="PROSITE" id="PS51198">
    <property type="entry name" value="UVRD_HELICASE_ATP_BIND"/>
    <property type="match status" value="1"/>
</dbReference>
<evidence type="ECO:0000256" key="4">
    <source>
        <dbReference type="ARBA" id="ARBA00022763"/>
    </source>
</evidence>
<evidence type="ECO:0000256" key="10">
    <source>
        <dbReference type="ARBA" id="ARBA00023204"/>
    </source>
</evidence>
<dbReference type="Gene3D" id="1.10.486.10">
    <property type="entry name" value="PCRA, domain 4"/>
    <property type="match status" value="1"/>
</dbReference>
<comment type="caution">
    <text evidence="15">Lacks conserved residue(s) required for the propagation of feature annotation.</text>
</comment>
<name>A0A2M7QKC9_9BACT</name>
<keyword evidence="6 15" id="KW-0347">Helicase</keyword>
<evidence type="ECO:0000259" key="17">
    <source>
        <dbReference type="PROSITE" id="PS51217"/>
    </source>
</evidence>
<evidence type="ECO:0000256" key="7">
    <source>
        <dbReference type="ARBA" id="ARBA00022839"/>
    </source>
</evidence>
<dbReference type="SUPFAM" id="SSF52540">
    <property type="entry name" value="P-loop containing nucleoside triphosphate hydrolases"/>
    <property type="match status" value="1"/>
</dbReference>
<dbReference type="GO" id="GO:0004527">
    <property type="term" value="F:exonuclease activity"/>
    <property type="evidence" value="ECO:0007669"/>
    <property type="project" value="UniProtKB-KW"/>
</dbReference>
<dbReference type="GO" id="GO:0005524">
    <property type="term" value="F:ATP binding"/>
    <property type="evidence" value="ECO:0007669"/>
    <property type="project" value="UniProtKB-UniRule"/>
</dbReference>
<evidence type="ECO:0000256" key="2">
    <source>
        <dbReference type="ARBA" id="ARBA00022722"/>
    </source>
</evidence>
<dbReference type="InterPro" id="IPR000212">
    <property type="entry name" value="DNA_helicase_UvrD/REP"/>
</dbReference>
<keyword evidence="7" id="KW-0269">Exonuclease</keyword>
<evidence type="ECO:0000256" key="14">
    <source>
        <dbReference type="ARBA" id="ARBA00048988"/>
    </source>
</evidence>
<sequence length="865" mass="101421">LTLRIANILIKTQSNPENILVLTFTESAAYEMRKRLVEIIGSVGYRVQINTFHGFCNELIQKNSDQFSRLINAKSIEELEQFQIIEMIINENNLSHLKPINAPLYFVKPILEAINQLKKEGIGADQLAKGLENQKKELDLITDLIHDKGIYKGKMKGKYHGLFTQLKRNTELISVYRLYEEELKKRNKYDFNDMLLEVIDNFEENEEFLLEIQELFQYFLIDEHQDTNAAQNIIIRLLCGYYKNPNLFIVGDEKQAIYRFQGASLENFLYFKNLYKEAILINLDQNYRSTQSILDGAGSLITHTSKDRILSNSNLISQKKHKEFPIQIAHFNQYYAEYYYLADEIQNKIKQGVPLREIVILIRNNKDRLPLIDAIQKKKIPFVIDSSENIFEDLFIQKLISIFHCLLFYGEDKWLIETMHINTFAVHPFDIYQLMYKAITAKVSVWKICLDDTLTSEILFQNKKAINTLITLLTKWNEKAMNDSFDNVFIDILNQSGLLHAILKDKNSISILRKVTILYNEIKKGVSANHLYKLKDFIAYYNLLSQHDVTLRNSHISIFQNGVRIMTAHRAKGLEFDYVYIINAFNGHWGNKRNKNNLFQLPWKYLSIVYDPHIKEEENEDERRLFYVALTRARKEVLISYSDSSIEGKEQTVSQFITEIDSVLKQERDVSKFEKEFNVKPEIILLENPLITKEEKDLLYVKNKDFFWDIFTFRGLSVSGLNNYIKCPWRYFFRNLLQLPDVKSMSMIFGSAIHGALNKYLIALRDSKVDFDYILKEYKQTLSKQPLNEKELGELMKKGESVLKGYYKEKAMWWDKDLGSEVEIKGIRFDDGIFLNGKIDMIEKIDKSGRVTVYDFKTGKPKTRN</sequence>
<comment type="caution">
    <text evidence="18">The sequence shown here is derived from an EMBL/GenBank/DDBJ whole genome shotgun (WGS) entry which is preliminary data.</text>
</comment>
<feature type="non-terminal residue" evidence="18">
    <location>
        <position position="865"/>
    </location>
</feature>
<feature type="domain" description="UvrD-like helicase ATP-binding" evidence="16">
    <location>
        <begin position="1"/>
        <end position="290"/>
    </location>
</feature>
<dbReference type="GO" id="GO:0043138">
    <property type="term" value="F:3'-5' DNA helicase activity"/>
    <property type="evidence" value="ECO:0007669"/>
    <property type="project" value="UniProtKB-EC"/>
</dbReference>
<evidence type="ECO:0000256" key="5">
    <source>
        <dbReference type="ARBA" id="ARBA00022801"/>
    </source>
</evidence>
<evidence type="ECO:0000256" key="11">
    <source>
        <dbReference type="ARBA" id="ARBA00023235"/>
    </source>
</evidence>
<dbReference type="GO" id="GO:0000725">
    <property type="term" value="P:recombinational repair"/>
    <property type="evidence" value="ECO:0007669"/>
    <property type="project" value="TreeGrafter"/>
</dbReference>
<keyword evidence="2" id="KW-0540">Nuclease</keyword>
<keyword evidence="3 15" id="KW-0547">Nucleotide-binding</keyword>
<dbReference type="Pfam" id="PF13361">
    <property type="entry name" value="UvrD_C"/>
    <property type="match status" value="1"/>
</dbReference>
<keyword evidence="5 15" id="KW-0378">Hydrolase</keyword>
<dbReference type="InterPro" id="IPR013986">
    <property type="entry name" value="DExx_box_DNA_helicase_dom_sf"/>
</dbReference>
<keyword evidence="4" id="KW-0227">DNA damage</keyword>
<accession>A0A2M7QKC9</accession>
<evidence type="ECO:0000256" key="3">
    <source>
        <dbReference type="ARBA" id="ARBA00022741"/>
    </source>
</evidence>
<dbReference type="GO" id="GO:0003677">
    <property type="term" value="F:DNA binding"/>
    <property type="evidence" value="ECO:0007669"/>
    <property type="project" value="UniProtKB-KW"/>
</dbReference>
<dbReference type="PROSITE" id="PS51217">
    <property type="entry name" value="UVRD_HELICASE_CTER"/>
    <property type="match status" value="1"/>
</dbReference>
<dbReference type="EC" id="5.6.2.4" evidence="13"/>
<evidence type="ECO:0000256" key="12">
    <source>
        <dbReference type="ARBA" id="ARBA00034617"/>
    </source>
</evidence>
<comment type="catalytic activity">
    <reaction evidence="14">
        <text>ATP + H2O = ADP + phosphate + H(+)</text>
        <dbReference type="Rhea" id="RHEA:13065"/>
        <dbReference type="ChEBI" id="CHEBI:15377"/>
        <dbReference type="ChEBI" id="CHEBI:15378"/>
        <dbReference type="ChEBI" id="CHEBI:30616"/>
        <dbReference type="ChEBI" id="CHEBI:43474"/>
        <dbReference type="ChEBI" id="CHEBI:456216"/>
        <dbReference type="EC" id="5.6.2.4"/>
    </reaction>
</comment>
<dbReference type="Gene3D" id="3.40.50.300">
    <property type="entry name" value="P-loop containing nucleotide triphosphate hydrolases"/>
    <property type="match status" value="2"/>
</dbReference>
<protein>
    <recommendedName>
        <fullName evidence="13">DNA 3'-5' helicase</fullName>
        <ecNumber evidence="13">5.6.2.4</ecNumber>
    </recommendedName>
</protein>
<keyword evidence="11" id="KW-0413">Isomerase</keyword>
<keyword evidence="8 15" id="KW-0067">ATP-binding</keyword>
<dbReference type="Proteomes" id="UP000229401">
    <property type="component" value="Unassembled WGS sequence"/>
</dbReference>
<evidence type="ECO:0000256" key="6">
    <source>
        <dbReference type="ARBA" id="ARBA00022806"/>
    </source>
</evidence>
<dbReference type="EMBL" id="PFLI01000044">
    <property type="protein sequence ID" value="PIY72406.1"/>
    <property type="molecule type" value="Genomic_DNA"/>
</dbReference>